<organism evidence="2 3">
    <name type="scientific">Congregibacter brevis</name>
    <dbReference type="NCBI Taxonomy" id="3081201"/>
    <lineage>
        <taxon>Bacteria</taxon>
        <taxon>Pseudomonadati</taxon>
        <taxon>Pseudomonadota</taxon>
        <taxon>Gammaproteobacteria</taxon>
        <taxon>Cellvibrionales</taxon>
        <taxon>Halieaceae</taxon>
        <taxon>Congregibacter</taxon>
    </lineage>
</organism>
<gene>
    <name evidence="2" type="ORF">R0137_00510</name>
</gene>
<feature type="signal peptide" evidence="1">
    <location>
        <begin position="1"/>
        <end position="21"/>
    </location>
</feature>
<evidence type="ECO:0000313" key="3">
    <source>
        <dbReference type="Proteomes" id="UP001626549"/>
    </source>
</evidence>
<dbReference type="Pfam" id="PF05275">
    <property type="entry name" value="CopB"/>
    <property type="match status" value="1"/>
</dbReference>
<dbReference type="EMBL" id="CP136865">
    <property type="protein sequence ID" value="WOJ97070.1"/>
    <property type="molecule type" value="Genomic_DNA"/>
</dbReference>
<proteinExistence type="predicted"/>
<dbReference type="InterPro" id="IPR007939">
    <property type="entry name" value="Cu-R_B_prcur"/>
</dbReference>
<sequence length="256" mass="28388">MIYRTVFVAMGGIFLSQVAHGQTAADAFYDPAAMAEARAALKAGHGNQWNSLLIAERLEFSSSDSEDALVWEAQGWLGTDTDKLWIKTEGECVSGAGLEEAELQLLYSKAVSAFWDIRAGVRHDIEPSPSRSYLVIGAQGLAPYWFELDTAIFLSDEGDFSLRFEAEYELFLTQRLILQPRVELNIAASADEAIGIGKGFNDSVAELRLRYEIRREFAPYVGVSWGGDFNDTAEIMTAEGNDSREFALVAGFRIWF</sequence>
<evidence type="ECO:0000256" key="1">
    <source>
        <dbReference type="SAM" id="SignalP"/>
    </source>
</evidence>
<reference evidence="2 3" key="1">
    <citation type="submission" date="2023-10" db="EMBL/GenBank/DDBJ databases">
        <title>Two novel species belonging to the OM43/NOR5 clade.</title>
        <authorList>
            <person name="Park M."/>
        </authorList>
    </citation>
    <scope>NUCLEOTIDE SEQUENCE [LARGE SCALE GENOMIC DNA]</scope>
    <source>
        <strain evidence="2 3">IMCC45268</strain>
    </source>
</reference>
<feature type="chain" id="PRO_5046370211" evidence="1">
    <location>
        <begin position="22"/>
        <end position="256"/>
    </location>
</feature>
<dbReference type="Proteomes" id="UP001626549">
    <property type="component" value="Chromosome"/>
</dbReference>
<keyword evidence="3" id="KW-1185">Reference proteome</keyword>
<keyword evidence="1" id="KW-0732">Signal</keyword>
<name>A0ABZ0ID87_9GAMM</name>
<accession>A0ABZ0ID87</accession>
<protein>
    <submittedName>
        <fullName evidence="2">Copper resistance protein B</fullName>
    </submittedName>
</protein>
<dbReference type="RefSeq" id="WP_407327758.1">
    <property type="nucleotide sequence ID" value="NZ_CP136865.1"/>
</dbReference>
<evidence type="ECO:0000313" key="2">
    <source>
        <dbReference type="EMBL" id="WOJ97070.1"/>
    </source>
</evidence>